<reference evidence="2 3" key="1">
    <citation type="journal article" date="2006" name="Science">
        <title>The genome of black cottonwood, Populus trichocarpa (Torr. &amp; Gray).</title>
        <authorList>
            <person name="Tuskan G.A."/>
            <person name="Difazio S."/>
            <person name="Jansson S."/>
            <person name="Bohlmann J."/>
            <person name="Grigoriev I."/>
            <person name="Hellsten U."/>
            <person name="Putnam N."/>
            <person name="Ralph S."/>
            <person name="Rombauts S."/>
            <person name="Salamov A."/>
            <person name="Schein J."/>
            <person name="Sterck L."/>
            <person name="Aerts A."/>
            <person name="Bhalerao R.R."/>
            <person name="Bhalerao R.P."/>
            <person name="Blaudez D."/>
            <person name="Boerjan W."/>
            <person name="Brun A."/>
            <person name="Brunner A."/>
            <person name="Busov V."/>
            <person name="Campbell M."/>
            <person name="Carlson J."/>
            <person name="Chalot M."/>
            <person name="Chapman J."/>
            <person name="Chen G.L."/>
            <person name="Cooper D."/>
            <person name="Coutinho P.M."/>
            <person name="Couturier J."/>
            <person name="Covert S."/>
            <person name="Cronk Q."/>
            <person name="Cunningham R."/>
            <person name="Davis J."/>
            <person name="Degroeve S."/>
            <person name="Dejardin A."/>
            <person name="Depamphilis C."/>
            <person name="Detter J."/>
            <person name="Dirks B."/>
            <person name="Dubchak I."/>
            <person name="Duplessis S."/>
            <person name="Ehlting J."/>
            <person name="Ellis B."/>
            <person name="Gendler K."/>
            <person name="Goodstein D."/>
            <person name="Gribskov M."/>
            <person name="Grimwood J."/>
            <person name="Groover A."/>
            <person name="Gunter L."/>
            <person name="Hamberger B."/>
            <person name="Heinze B."/>
            <person name="Helariutta Y."/>
            <person name="Henrissat B."/>
            <person name="Holligan D."/>
            <person name="Holt R."/>
            <person name="Huang W."/>
            <person name="Islam-Faridi N."/>
            <person name="Jones S."/>
            <person name="Jones-Rhoades M."/>
            <person name="Jorgensen R."/>
            <person name="Joshi C."/>
            <person name="Kangasjarvi J."/>
            <person name="Karlsson J."/>
            <person name="Kelleher C."/>
            <person name="Kirkpatrick R."/>
            <person name="Kirst M."/>
            <person name="Kohler A."/>
            <person name="Kalluri U."/>
            <person name="Larimer F."/>
            <person name="Leebens-Mack J."/>
            <person name="Leple J.C."/>
            <person name="Locascio P."/>
            <person name="Lou Y."/>
            <person name="Lucas S."/>
            <person name="Martin F."/>
            <person name="Montanini B."/>
            <person name="Napoli C."/>
            <person name="Nelson D.R."/>
            <person name="Nelson C."/>
            <person name="Nieminen K."/>
            <person name="Nilsson O."/>
            <person name="Pereda V."/>
            <person name="Peter G."/>
            <person name="Philippe R."/>
            <person name="Pilate G."/>
            <person name="Poliakov A."/>
            <person name="Razumovskaya J."/>
            <person name="Richardson P."/>
            <person name="Rinaldi C."/>
            <person name="Ritland K."/>
            <person name="Rouze P."/>
            <person name="Ryaboy D."/>
            <person name="Schmutz J."/>
            <person name="Schrader J."/>
            <person name="Segerman B."/>
            <person name="Shin H."/>
            <person name="Siddiqui A."/>
            <person name="Sterky F."/>
            <person name="Terry A."/>
            <person name="Tsai C.J."/>
            <person name="Uberbacher E."/>
            <person name="Unneberg P."/>
            <person name="Vahala J."/>
            <person name="Wall K."/>
            <person name="Wessler S."/>
            <person name="Yang G."/>
            <person name="Yin T."/>
            <person name="Douglas C."/>
            <person name="Marra M."/>
            <person name="Sandberg G."/>
            <person name="Van de Peer Y."/>
            <person name="Rokhsar D."/>
        </authorList>
    </citation>
    <scope>NUCLEOTIDE SEQUENCE [LARGE SCALE GENOMIC DNA]</scope>
    <source>
        <strain evidence="3">cv. Nisqually</strain>
    </source>
</reference>
<dbReference type="EMBL" id="CM009290">
    <property type="protein sequence ID" value="RQO84270.1"/>
    <property type="molecule type" value="Genomic_DNA"/>
</dbReference>
<feature type="region of interest" description="Disordered" evidence="1">
    <location>
        <begin position="1"/>
        <end position="36"/>
    </location>
</feature>
<name>A0A3N7EGE9_POPTR</name>
<dbReference type="AlphaFoldDB" id="A0A3N7EGE9"/>
<feature type="compositionally biased region" description="Basic and acidic residues" evidence="1">
    <location>
        <begin position="1"/>
        <end position="12"/>
    </location>
</feature>
<dbReference type="Proteomes" id="UP000006729">
    <property type="component" value="Chromosome 1"/>
</dbReference>
<gene>
    <name evidence="2" type="ORF">POPTR_001G017050</name>
</gene>
<evidence type="ECO:0000256" key="1">
    <source>
        <dbReference type="SAM" id="MobiDB-lite"/>
    </source>
</evidence>
<evidence type="ECO:0000313" key="3">
    <source>
        <dbReference type="Proteomes" id="UP000006729"/>
    </source>
</evidence>
<organism evidence="2 3">
    <name type="scientific">Populus trichocarpa</name>
    <name type="common">Western balsam poplar</name>
    <name type="synonym">Populus balsamifera subsp. trichocarpa</name>
    <dbReference type="NCBI Taxonomy" id="3694"/>
    <lineage>
        <taxon>Eukaryota</taxon>
        <taxon>Viridiplantae</taxon>
        <taxon>Streptophyta</taxon>
        <taxon>Embryophyta</taxon>
        <taxon>Tracheophyta</taxon>
        <taxon>Spermatophyta</taxon>
        <taxon>Magnoliopsida</taxon>
        <taxon>eudicotyledons</taxon>
        <taxon>Gunneridae</taxon>
        <taxon>Pentapetalae</taxon>
        <taxon>rosids</taxon>
        <taxon>fabids</taxon>
        <taxon>Malpighiales</taxon>
        <taxon>Salicaceae</taxon>
        <taxon>Saliceae</taxon>
        <taxon>Populus</taxon>
    </lineage>
</organism>
<accession>A0A3N7EGE9</accession>
<proteinExistence type="predicted"/>
<keyword evidence="3" id="KW-1185">Reference proteome</keyword>
<sequence>MGSLPTREKDAWQQDYSKKRKPPRETSPPRGKKTEGHLGCCRWEWIWIPWSRTQGVNRTIGDALSKRVPFYLQTLRARRRRTPNPDKRSHIRIPK</sequence>
<protein>
    <submittedName>
        <fullName evidence="2">Uncharacterized protein</fullName>
    </submittedName>
</protein>
<dbReference type="InParanoid" id="A0A3N7EGE9"/>
<evidence type="ECO:0000313" key="2">
    <source>
        <dbReference type="EMBL" id="RQO84270.1"/>
    </source>
</evidence>